<comment type="caution">
    <text evidence="1">The sequence shown here is derived from an EMBL/GenBank/DDBJ whole genome shotgun (WGS) entry which is preliminary data.</text>
</comment>
<evidence type="ECO:0000313" key="2">
    <source>
        <dbReference type="Proteomes" id="UP000799755"/>
    </source>
</evidence>
<name>A0ACB6QE55_9PLEO</name>
<evidence type="ECO:0000313" key="1">
    <source>
        <dbReference type="EMBL" id="KAF2465176.1"/>
    </source>
</evidence>
<keyword evidence="2" id="KW-1185">Reference proteome</keyword>
<organism evidence="1 2">
    <name type="scientific">Lindgomyces ingoldianus</name>
    <dbReference type="NCBI Taxonomy" id="673940"/>
    <lineage>
        <taxon>Eukaryota</taxon>
        <taxon>Fungi</taxon>
        <taxon>Dikarya</taxon>
        <taxon>Ascomycota</taxon>
        <taxon>Pezizomycotina</taxon>
        <taxon>Dothideomycetes</taxon>
        <taxon>Pleosporomycetidae</taxon>
        <taxon>Pleosporales</taxon>
        <taxon>Lindgomycetaceae</taxon>
        <taxon>Lindgomyces</taxon>
    </lineage>
</organism>
<reference evidence="1" key="1">
    <citation type="journal article" date="2020" name="Stud. Mycol.">
        <title>101 Dothideomycetes genomes: a test case for predicting lifestyles and emergence of pathogens.</title>
        <authorList>
            <person name="Haridas S."/>
            <person name="Albert R."/>
            <person name="Binder M."/>
            <person name="Bloem J."/>
            <person name="Labutti K."/>
            <person name="Salamov A."/>
            <person name="Andreopoulos B."/>
            <person name="Baker S."/>
            <person name="Barry K."/>
            <person name="Bills G."/>
            <person name="Bluhm B."/>
            <person name="Cannon C."/>
            <person name="Castanera R."/>
            <person name="Culley D."/>
            <person name="Daum C."/>
            <person name="Ezra D."/>
            <person name="Gonzalez J."/>
            <person name="Henrissat B."/>
            <person name="Kuo A."/>
            <person name="Liang C."/>
            <person name="Lipzen A."/>
            <person name="Lutzoni F."/>
            <person name="Magnuson J."/>
            <person name="Mondo S."/>
            <person name="Nolan M."/>
            <person name="Ohm R."/>
            <person name="Pangilinan J."/>
            <person name="Park H.-J."/>
            <person name="Ramirez L."/>
            <person name="Alfaro M."/>
            <person name="Sun H."/>
            <person name="Tritt A."/>
            <person name="Yoshinaga Y."/>
            <person name="Zwiers L.-H."/>
            <person name="Turgeon B."/>
            <person name="Goodwin S."/>
            <person name="Spatafora J."/>
            <person name="Crous P."/>
            <person name="Grigoriev I."/>
        </authorList>
    </citation>
    <scope>NUCLEOTIDE SEQUENCE</scope>
    <source>
        <strain evidence="1">ATCC 200398</strain>
    </source>
</reference>
<accession>A0ACB6QE55</accession>
<gene>
    <name evidence="1" type="ORF">BDR25DRAFT_396369</name>
</gene>
<dbReference type="EMBL" id="MU003531">
    <property type="protein sequence ID" value="KAF2465176.1"/>
    <property type="molecule type" value="Genomic_DNA"/>
</dbReference>
<protein>
    <submittedName>
        <fullName evidence="1">Uncharacterized protein</fullName>
    </submittedName>
</protein>
<proteinExistence type="predicted"/>
<sequence length="419" mass="47840">MALTCKAEMVLTRLQKHDITSHSALIDKRNPELGRPKVTCREALSLGKCLTKSVVYTKSKIRNLLANIVKSMYLFQPKYLIHNRLTSLPELLLLPCVVRVADGRVSLLKSLAAHPGEHNNSILAMLPIAAVTDRGCEERFPEGSSVQEALVETATCDEHQEDKPWATVIQEVERSHGVRTPYSTGWKVLTDSEIFQKKPKVSIQKGANVFKHARPPPNTFKLVMVWGGICHGFGLGLFHIWEKESPGGYGEEAMQRRSQIPGTNEYRVLRMLSENIRRLGREELLPSGRPRRQRRPEWEFKIGRAERGEKSKGGINWVHTILRRIGRTVYVIEDNASPHAKAKQFSIRLRPYVLKIRATSSQKRLYEKRDREGADFRSRLQKCIIIARLLALTFCRSIWAQMMWQVTDLDPLFTISDNS</sequence>
<dbReference type="Proteomes" id="UP000799755">
    <property type="component" value="Unassembled WGS sequence"/>
</dbReference>